<evidence type="ECO:0000313" key="1">
    <source>
        <dbReference type="EMBL" id="GID72310.1"/>
    </source>
</evidence>
<dbReference type="RefSeq" id="WP_203760269.1">
    <property type="nucleotide sequence ID" value="NZ_BAAABO010000025.1"/>
</dbReference>
<protein>
    <submittedName>
        <fullName evidence="1">Uncharacterized protein</fullName>
    </submittedName>
</protein>
<reference evidence="1 2" key="1">
    <citation type="submission" date="2021-01" db="EMBL/GenBank/DDBJ databases">
        <title>Whole genome shotgun sequence of Actinoplanes deccanensis NBRC 13994.</title>
        <authorList>
            <person name="Komaki H."/>
            <person name="Tamura T."/>
        </authorList>
    </citation>
    <scope>NUCLEOTIDE SEQUENCE [LARGE SCALE GENOMIC DNA]</scope>
    <source>
        <strain evidence="1 2">NBRC 13994</strain>
    </source>
</reference>
<evidence type="ECO:0000313" key="2">
    <source>
        <dbReference type="Proteomes" id="UP000609879"/>
    </source>
</evidence>
<sequence length="135" mass="14970">MFVELSQGMHPESAQSIRDNIAAEELPDAPQVVAYLNAGHPLIDMMDIEDDPLEPGRQVLNGSSILTDGEWLWRLDFGYYVRRHRVVVPPELLASIREHDYVVPDASVERLTELAATAEKFAFGPNGGVPFPSQA</sequence>
<name>A0ABQ3XX33_9ACTN</name>
<dbReference type="Proteomes" id="UP000609879">
    <property type="component" value="Unassembled WGS sequence"/>
</dbReference>
<comment type="caution">
    <text evidence="1">The sequence shown here is derived from an EMBL/GenBank/DDBJ whole genome shotgun (WGS) entry which is preliminary data.</text>
</comment>
<organism evidence="1 2">
    <name type="scientific">Paractinoplanes deccanensis</name>
    <dbReference type="NCBI Taxonomy" id="113561"/>
    <lineage>
        <taxon>Bacteria</taxon>
        <taxon>Bacillati</taxon>
        <taxon>Actinomycetota</taxon>
        <taxon>Actinomycetes</taxon>
        <taxon>Micromonosporales</taxon>
        <taxon>Micromonosporaceae</taxon>
        <taxon>Paractinoplanes</taxon>
    </lineage>
</organism>
<accession>A0ABQ3XX33</accession>
<keyword evidence="2" id="KW-1185">Reference proteome</keyword>
<dbReference type="EMBL" id="BOMI01000014">
    <property type="protein sequence ID" value="GID72310.1"/>
    <property type="molecule type" value="Genomic_DNA"/>
</dbReference>
<gene>
    <name evidence="1" type="ORF">Ade02nite_09510</name>
</gene>
<proteinExistence type="predicted"/>